<sequence length="900" mass="101552">MKPFTTIKTEKEDLEKQVSNSVSASMTKKIFTLFAILFIFSFTAKAQGLPLGDAKKYVIGDIKVTGTTTYNDQTVIAFTGLKKGEELYIPGDKLSSIIKKLWKLNLFSDINVYITDVHDGNVADLELEIKEVPVLNLVKINGVKKSEKEKLIKENDLKKGAKVTENLITTTKNYIENKYRKEGFFNSDVTIQTNAVPDTSAQKTNQVNMIIDVNKGDRVKIADIDIIGNKKLSDAKLRRSLKNTKQKNFFRFWKRSKYVPSDYEEDKQALINKYKEYGYRDARIISDTLIKKDEKTVDLNIKVEEGDQYYIGDIDFLGNAAYSDEMLNRVLGIDKGDVYNGVLLDERITGREPNKNSIANLYQNNGYLFSNIDLVETNVKNDTIDFEVRIVEGKEAFIDQVRVTGNDKTKDRVIYREMRTKPGQKYSQEAVVATVRELGQLGFFDAEQLKPEFVDPNPNEGTLSLEYQVVEAGASQIELQGGYGGGGFIGTLGLSFNNFSLQGLFDKDAYKPIPMGDGQTLSLRAQASTFYQTYSLSFREPWLGGKRPVSLSTSFSYTRQFLYDYINRKADKSRSFDILGVSIGLAKRLTSPDQYVTISNVIGFQRYELNNYNTGLFTFGNGFSNNLYYQLGITRDNTAINPIFPTSGSKFSITAKLTPPYSLWNGIDYGDLKNQPEYQLRDDNGNLIDERGNRVTEDNSVPDTEKVDQKKYNWLEFYKIKFEGTWYTNLASFGPSSNLVLRTHAEYGFLGAYNSARGVPPFERFYLGGDGLGAYSLDGRETIQLRGYPNQSVVPIDRPSTARDDGATIYNKYSLELRYPITLKPAASIYALTFLEAGASYDNFRDYNPFQLNRSAGVGLRVFMPTFGLLGIDFGYGFDPVLGKPGPNGWETHFIIGQQF</sequence>
<dbReference type="Pfam" id="PF07244">
    <property type="entry name" value="POTRA"/>
    <property type="match status" value="4"/>
</dbReference>
<dbReference type="InterPro" id="IPR010827">
    <property type="entry name" value="BamA/TamA_POTRA"/>
</dbReference>
<dbReference type="PIRSF" id="PIRSF006076">
    <property type="entry name" value="OM_assembly_OMP85"/>
    <property type="match status" value="1"/>
</dbReference>
<evidence type="ECO:0000256" key="8">
    <source>
        <dbReference type="NCBIfam" id="TIGR03303"/>
    </source>
</evidence>
<dbReference type="KEGG" id="grs:C7S20_08715"/>
<evidence type="ECO:0000256" key="7">
    <source>
        <dbReference type="ARBA" id="ARBA00023237"/>
    </source>
</evidence>
<feature type="domain" description="POTRA" evidence="9">
    <location>
        <begin position="219"/>
        <end position="306"/>
    </location>
</feature>
<dbReference type="InterPro" id="IPR000184">
    <property type="entry name" value="Bac_surfAg_D15"/>
</dbReference>
<dbReference type="PANTHER" id="PTHR12815">
    <property type="entry name" value="SORTING AND ASSEMBLY MACHINERY SAMM50 PROTEIN FAMILY MEMBER"/>
    <property type="match status" value="1"/>
</dbReference>
<name>A0A2R3ZAV7_9FLAO</name>
<proteinExistence type="predicted"/>
<keyword evidence="4" id="KW-0732">Signal</keyword>
<dbReference type="NCBIfam" id="TIGR03303">
    <property type="entry name" value="OM_YaeT"/>
    <property type="match status" value="1"/>
</dbReference>
<dbReference type="InterPro" id="IPR034746">
    <property type="entry name" value="POTRA"/>
</dbReference>
<evidence type="ECO:0000256" key="2">
    <source>
        <dbReference type="ARBA" id="ARBA00022452"/>
    </source>
</evidence>
<dbReference type="InterPro" id="IPR039910">
    <property type="entry name" value="D15-like"/>
</dbReference>
<dbReference type="Gene3D" id="3.10.20.310">
    <property type="entry name" value="membrane protein fhac"/>
    <property type="match status" value="5"/>
</dbReference>
<evidence type="ECO:0000256" key="5">
    <source>
        <dbReference type="ARBA" id="ARBA00022737"/>
    </source>
</evidence>
<evidence type="ECO:0000313" key="11">
    <source>
        <dbReference type="Proteomes" id="UP000241507"/>
    </source>
</evidence>
<keyword evidence="5" id="KW-0677">Repeat</keyword>
<dbReference type="GO" id="GO:0009279">
    <property type="term" value="C:cell outer membrane"/>
    <property type="evidence" value="ECO:0007669"/>
    <property type="project" value="UniProtKB-UniRule"/>
</dbReference>
<dbReference type="EMBL" id="CP028136">
    <property type="protein sequence ID" value="AVR47391.1"/>
    <property type="molecule type" value="Genomic_DNA"/>
</dbReference>
<evidence type="ECO:0000259" key="9">
    <source>
        <dbReference type="PROSITE" id="PS51779"/>
    </source>
</evidence>
<feature type="domain" description="POTRA" evidence="9">
    <location>
        <begin position="309"/>
        <end position="393"/>
    </location>
</feature>
<keyword evidence="3" id="KW-0812">Transmembrane</keyword>
<accession>A0A2R3ZAV7</accession>
<dbReference type="GO" id="GO:0071709">
    <property type="term" value="P:membrane assembly"/>
    <property type="evidence" value="ECO:0007669"/>
    <property type="project" value="InterPro"/>
</dbReference>
<comment type="subcellular location">
    <subcellularLocation>
        <location evidence="1">Membrane</location>
    </subcellularLocation>
</comment>
<keyword evidence="11" id="KW-1185">Reference proteome</keyword>
<reference evidence="11" key="1">
    <citation type="submission" date="2018-03" db="EMBL/GenBank/DDBJ databases">
        <title>Gramella fulva sp. nov., isolated from a dry surface of tidal flat.</title>
        <authorList>
            <person name="Hwang S.H."/>
            <person name="Hwang W.M."/>
            <person name="Kang K."/>
            <person name="Ahn T.-Y."/>
        </authorList>
    </citation>
    <scope>NUCLEOTIDE SEQUENCE [LARGE SCALE GENOMIC DNA]</scope>
    <source>
        <strain evidence="11">SH35</strain>
    </source>
</reference>
<keyword evidence="7" id="KW-0998">Cell outer membrane</keyword>
<dbReference type="AlphaFoldDB" id="A0A2R3ZAV7"/>
<evidence type="ECO:0000313" key="10">
    <source>
        <dbReference type="EMBL" id="AVR47391.1"/>
    </source>
</evidence>
<evidence type="ECO:0000256" key="6">
    <source>
        <dbReference type="ARBA" id="ARBA00023136"/>
    </source>
</evidence>
<gene>
    <name evidence="10" type="primary">bamA</name>
    <name evidence="10" type="ORF">C7S20_08715</name>
</gene>
<feature type="domain" description="POTRA" evidence="9">
    <location>
        <begin position="396"/>
        <end position="472"/>
    </location>
</feature>
<dbReference type="InterPro" id="IPR023707">
    <property type="entry name" value="OM_assembly_BamA"/>
</dbReference>
<dbReference type="PROSITE" id="PS51779">
    <property type="entry name" value="POTRA"/>
    <property type="match status" value="3"/>
</dbReference>
<dbReference type="OrthoDB" id="9802086at2"/>
<evidence type="ECO:0000256" key="4">
    <source>
        <dbReference type="ARBA" id="ARBA00022729"/>
    </source>
</evidence>
<protein>
    <recommendedName>
        <fullName evidence="8">Outer membrane protein assembly factor BamA</fullName>
    </recommendedName>
</protein>
<evidence type="ECO:0000256" key="1">
    <source>
        <dbReference type="ARBA" id="ARBA00004370"/>
    </source>
</evidence>
<organism evidence="10 11">
    <name type="scientific">Christiangramia fulva</name>
    <dbReference type="NCBI Taxonomy" id="2126553"/>
    <lineage>
        <taxon>Bacteria</taxon>
        <taxon>Pseudomonadati</taxon>
        <taxon>Bacteroidota</taxon>
        <taxon>Flavobacteriia</taxon>
        <taxon>Flavobacteriales</taxon>
        <taxon>Flavobacteriaceae</taxon>
        <taxon>Christiangramia</taxon>
    </lineage>
</organism>
<dbReference type="Pfam" id="PF01103">
    <property type="entry name" value="Omp85"/>
    <property type="match status" value="1"/>
</dbReference>
<keyword evidence="6" id="KW-0472">Membrane</keyword>
<keyword evidence="2" id="KW-1134">Transmembrane beta strand</keyword>
<dbReference type="PANTHER" id="PTHR12815:SF47">
    <property type="entry name" value="TRANSLOCATION AND ASSEMBLY MODULE SUBUNIT TAMA"/>
    <property type="match status" value="1"/>
</dbReference>
<dbReference type="Gene3D" id="2.40.160.50">
    <property type="entry name" value="membrane protein fhac: a member of the omp85/tpsb transporter family"/>
    <property type="match status" value="1"/>
</dbReference>
<dbReference type="Proteomes" id="UP000241507">
    <property type="component" value="Chromosome"/>
</dbReference>
<evidence type="ECO:0000256" key="3">
    <source>
        <dbReference type="ARBA" id="ARBA00022692"/>
    </source>
</evidence>